<feature type="transmembrane region" description="Helical" evidence="7">
    <location>
        <begin position="67"/>
        <end position="87"/>
    </location>
</feature>
<dbReference type="GO" id="GO:0015421">
    <property type="term" value="F:ABC-type oligopeptide transporter activity"/>
    <property type="evidence" value="ECO:0007669"/>
    <property type="project" value="TreeGrafter"/>
</dbReference>
<dbReference type="GO" id="GO:0005886">
    <property type="term" value="C:plasma membrane"/>
    <property type="evidence" value="ECO:0007669"/>
    <property type="project" value="UniProtKB-SubCell"/>
</dbReference>
<dbReference type="InterPro" id="IPR036640">
    <property type="entry name" value="ABC1_TM_sf"/>
</dbReference>
<evidence type="ECO:0000259" key="8">
    <source>
        <dbReference type="PROSITE" id="PS50893"/>
    </source>
</evidence>
<keyword evidence="2 7" id="KW-0812">Transmembrane</keyword>
<dbReference type="InterPro" id="IPR027417">
    <property type="entry name" value="P-loop_NTPase"/>
</dbReference>
<keyword evidence="4 9" id="KW-0067">ATP-binding</keyword>
<dbReference type="SUPFAM" id="SSF52540">
    <property type="entry name" value="P-loop containing nucleoside triphosphate hydrolases"/>
    <property type="match status" value="1"/>
</dbReference>
<gene>
    <name evidence="9" type="ORF">G3I43_22235</name>
</gene>
<feature type="transmembrane region" description="Helical" evidence="7">
    <location>
        <begin position="257"/>
        <end position="279"/>
    </location>
</feature>
<dbReference type="GO" id="GO:0005524">
    <property type="term" value="F:ATP binding"/>
    <property type="evidence" value="ECO:0007669"/>
    <property type="project" value="UniProtKB-KW"/>
</dbReference>
<reference evidence="9" key="1">
    <citation type="submission" date="2020-01" db="EMBL/GenBank/DDBJ databases">
        <title>Insect and environment-associated Actinomycetes.</title>
        <authorList>
            <person name="Currrie C."/>
            <person name="Chevrette M."/>
            <person name="Carlson C."/>
            <person name="Stubbendieck R."/>
            <person name="Wendt-Pienkowski E."/>
        </authorList>
    </citation>
    <scope>NUCLEOTIDE SEQUENCE</scope>
    <source>
        <strain evidence="9">SID505</strain>
    </source>
</reference>
<feature type="transmembrane region" description="Helical" evidence="7">
    <location>
        <begin position="170"/>
        <end position="187"/>
    </location>
</feature>
<evidence type="ECO:0000256" key="2">
    <source>
        <dbReference type="ARBA" id="ARBA00022692"/>
    </source>
</evidence>
<dbReference type="GO" id="GO:0016887">
    <property type="term" value="F:ATP hydrolysis activity"/>
    <property type="evidence" value="ECO:0007669"/>
    <property type="project" value="InterPro"/>
</dbReference>
<evidence type="ECO:0000256" key="4">
    <source>
        <dbReference type="ARBA" id="ARBA00022840"/>
    </source>
</evidence>
<keyword evidence="6 7" id="KW-0472">Membrane</keyword>
<dbReference type="PANTHER" id="PTHR43394">
    <property type="entry name" value="ATP-DEPENDENT PERMEASE MDL1, MITOCHONDRIAL"/>
    <property type="match status" value="1"/>
</dbReference>
<evidence type="ECO:0000256" key="1">
    <source>
        <dbReference type="ARBA" id="ARBA00004651"/>
    </source>
</evidence>
<name>A0A6G3SVV7_STRAQ</name>
<comment type="caution">
    <text evidence="9">The sequence shown here is derived from an EMBL/GenBank/DDBJ whole genome shotgun (WGS) entry which is preliminary data.</text>
</comment>
<dbReference type="InterPro" id="IPR039421">
    <property type="entry name" value="Type_1_exporter"/>
</dbReference>
<protein>
    <submittedName>
        <fullName evidence="9">ABC transporter ATP-binding protein</fullName>
    </submittedName>
</protein>
<evidence type="ECO:0000256" key="3">
    <source>
        <dbReference type="ARBA" id="ARBA00022741"/>
    </source>
</evidence>
<comment type="subcellular location">
    <subcellularLocation>
        <location evidence="1">Cell membrane</location>
        <topology evidence="1">Multi-pass membrane protein</topology>
    </subcellularLocation>
</comment>
<keyword evidence="5 7" id="KW-1133">Transmembrane helix</keyword>
<organism evidence="9">
    <name type="scientific">Streptomyces anulatus</name>
    <name type="common">Streptomyces chrysomallus</name>
    <dbReference type="NCBI Taxonomy" id="1892"/>
    <lineage>
        <taxon>Bacteria</taxon>
        <taxon>Bacillati</taxon>
        <taxon>Actinomycetota</taxon>
        <taxon>Actinomycetes</taxon>
        <taxon>Kitasatosporales</taxon>
        <taxon>Streptomycetaceae</taxon>
        <taxon>Streptomyces</taxon>
    </lineage>
</organism>
<dbReference type="SMART" id="SM00382">
    <property type="entry name" value="AAA"/>
    <property type="match status" value="1"/>
</dbReference>
<dbReference type="EMBL" id="JAAGMK010000645">
    <property type="protein sequence ID" value="NEB86872.1"/>
    <property type="molecule type" value="Genomic_DNA"/>
</dbReference>
<dbReference type="InterPro" id="IPR003439">
    <property type="entry name" value="ABC_transporter-like_ATP-bd"/>
</dbReference>
<keyword evidence="3" id="KW-0547">Nucleotide-binding</keyword>
<evidence type="ECO:0000256" key="7">
    <source>
        <dbReference type="SAM" id="Phobius"/>
    </source>
</evidence>
<feature type="domain" description="ABC transporter" evidence="8">
    <location>
        <begin position="354"/>
        <end position="601"/>
    </location>
</feature>
<dbReference type="InterPro" id="IPR003593">
    <property type="entry name" value="AAA+_ATPase"/>
</dbReference>
<dbReference type="Gene3D" id="3.40.50.300">
    <property type="entry name" value="P-loop containing nucleotide triphosphate hydrolases"/>
    <property type="match status" value="1"/>
</dbReference>
<dbReference type="AlphaFoldDB" id="A0A6G3SVV7"/>
<proteinExistence type="predicted"/>
<dbReference type="SUPFAM" id="SSF90123">
    <property type="entry name" value="ABC transporter transmembrane region"/>
    <property type="match status" value="1"/>
</dbReference>
<dbReference type="PROSITE" id="PS50893">
    <property type="entry name" value="ABC_TRANSPORTER_2"/>
    <property type="match status" value="1"/>
</dbReference>
<evidence type="ECO:0000256" key="6">
    <source>
        <dbReference type="ARBA" id="ARBA00023136"/>
    </source>
</evidence>
<dbReference type="PANTHER" id="PTHR43394:SF1">
    <property type="entry name" value="ATP-BINDING CASSETTE SUB-FAMILY B MEMBER 10, MITOCHONDRIAL"/>
    <property type="match status" value="1"/>
</dbReference>
<evidence type="ECO:0000256" key="5">
    <source>
        <dbReference type="ARBA" id="ARBA00022989"/>
    </source>
</evidence>
<dbReference type="Gene3D" id="1.20.1560.10">
    <property type="entry name" value="ABC transporter type 1, transmembrane domain"/>
    <property type="match status" value="1"/>
</dbReference>
<dbReference type="Pfam" id="PF00005">
    <property type="entry name" value="ABC_tran"/>
    <property type="match status" value="1"/>
</dbReference>
<sequence length="623" mass="67879">MRRPVRRRRRPVTRYLRLWVEVLGISWRHARGLTATVFGIETGLVVANIAIALAMRSTVDELVARDTAAAITAAIVAAVSCTLVLVLNRLHGLVGLFLIVEKTGVVLEDQLMRDIATLEQIEHLERSDYLDRITVLKGAPKRIVSGMWNAVRACFTMLQLALTLLLLGTVSPWLLALVVLAVAPLWCDRRGRQIESRAEIGTAEAFRLQRHLFDIATDAAAGKEIRTGQAGPEVARLQSEAMREAIAGRYAARMRAAWLRALGWTVFVVGFTVLLGAVAQGARSGTATAGDVVLVVTLTLTLQQTVQAAVGQLTTTMSAGIHLEPYLWLRSYLAEERASRTGDSTPPDRLHTGIRFEHVSFTYPGTDKPVLDDVDVLLPAGSVVALVGEFGSGKSTLVKLLSRFYHPSAGTITVDGVDLRDMKTDAWRQRTSAAYQDFGRYPQMTFGEAVGLGDITRLDDGAALAEAIDSADADGLVRRLPDGTDTRLSPVYGGIDLSEGQWQKTALARASMRSDPLLFMLDEPTASLDAPSEHAIFQRYMQRARRLAADRGAITLVVSHRLSTVAGADLVLVLDRGKLVEQGAHEQLLAAGGRYSELYNLQARAYSMRPGSELIPDTTETPR</sequence>
<accession>A0A6G3SVV7</accession>
<feature type="transmembrane region" description="Helical" evidence="7">
    <location>
        <begin position="33"/>
        <end position="55"/>
    </location>
</feature>
<evidence type="ECO:0000313" key="9">
    <source>
        <dbReference type="EMBL" id="NEB86872.1"/>
    </source>
</evidence>